<gene>
    <name evidence="1" type="ORF">JCM19241_895</name>
</gene>
<sequence>MNNNEKAQLAFYLFIVKDRDIEMSVTESQRLVASEYFESITTLELIEQVSAAVGI</sequence>
<name>A0A0B8QC95_9VIBR</name>
<dbReference type="Proteomes" id="UP000031666">
    <property type="component" value="Unassembled WGS sequence"/>
</dbReference>
<proteinExistence type="predicted"/>
<reference evidence="1 2" key="2">
    <citation type="submission" date="2015-01" db="EMBL/GenBank/DDBJ databases">
        <authorList>
            <consortium name="NBRP consortium"/>
            <person name="Sawabe T."/>
            <person name="Meirelles P."/>
            <person name="Feng G."/>
            <person name="Sayaka M."/>
            <person name="Hattori M."/>
            <person name="Ohkuma M."/>
        </authorList>
    </citation>
    <scope>NUCLEOTIDE SEQUENCE [LARGE SCALE GENOMIC DNA]</scope>
    <source>
        <strain evidence="2">JCM 19241</strain>
    </source>
</reference>
<comment type="caution">
    <text evidence="1">The sequence shown here is derived from an EMBL/GenBank/DDBJ whole genome shotgun (WGS) entry which is preliminary data.</text>
</comment>
<dbReference type="AlphaFoldDB" id="A0A0B8QC95"/>
<dbReference type="EMBL" id="BBSC01000003">
    <property type="protein sequence ID" value="GAM74552.1"/>
    <property type="molecule type" value="Genomic_DNA"/>
</dbReference>
<reference evidence="1 2" key="1">
    <citation type="submission" date="2015-01" db="EMBL/GenBank/DDBJ databases">
        <title>Vibrio sp. C94 JCM 19241 whole genome shotgun sequence.</title>
        <authorList>
            <person name="Sawabe T."/>
            <person name="Meirelles P."/>
            <person name="Feng G."/>
            <person name="Sayaka M."/>
            <person name="Hattori M."/>
            <person name="Ohkuma M."/>
        </authorList>
    </citation>
    <scope>NUCLEOTIDE SEQUENCE [LARGE SCALE GENOMIC DNA]</scope>
    <source>
        <strain evidence="2">JCM 19241</strain>
    </source>
</reference>
<evidence type="ECO:0000313" key="1">
    <source>
        <dbReference type="EMBL" id="GAM74552.1"/>
    </source>
</evidence>
<accession>A0A0B8QC95</accession>
<organism evidence="1 2">
    <name type="scientific">Vibrio ishigakensis</name>
    <dbReference type="NCBI Taxonomy" id="1481914"/>
    <lineage>
        <taxon>Bacteria</taxon>
        <taxon>Pseudomonadati</taxon>
        <taxon>Pseudomonadota</taxon>
        <taxon>Gammaproteobacteria</taxon>
        <taxon>Vibrionales</taxon>
        <taxon>Vibrionaceae</taxon>
        <taxon>Vibrio</taxon>
    </lineage>
</organism>
<protein>
    <submittedName>
        <fullName evidence="1">Uncharacterized protein</fullName>
    </submittedName>
</protein>
<evidence type="ECO:0000313" key="2">
    <source>
        <dbReference type="Proteomes" id="UP000031666"/>
    </source>
</evidence>